<evidence type="ECO:0000313" key="4">
    <source>
        <dbReference type="Proteomes" id="UP000053825"/>
    </source>
</evidence>
<evidence type="ECO:0000256" key="2">
    <source>
        <dbReference type="PROSITE-ProRule" id="PRU00497"/>
    </source>
</evidence>
<dbReference type="PROSITE" id="PS51155">
    <property type="entry name" value="CHIT_BIND_RR_2"/>
    <property type="match status" value="1"/>
</dbReference>
<dbReference type="EMBL" id="KQ414671">
    <property type="protein sequence ID" value="KOC64259.1"/>
    <property type="molecule type" value="Genomic_DNA"/>
</dbReference>
<name>A0A0L7R062_9HYME</name>
<keyword evidence="4" id="KW-1185">Reference proteome</keyword>
<dbReference type="STRING" id="597456.A0A0L7R062"/>
<evidence type="ECO:0000313" key="3">
    <source>
        <dbReference type="EMBL" id="KOC64259.1"/>
    </source>
</evidence>
<dbReference type="GO" id="GO:0062129">
    <property type="term" value="C:chitin-based extracellular matrix"/>
    <property type="evidence" value="ECO:0007669"/>
    <property type="project" value="TreeGrafter"/>
</dbReference>
<proteinExistence type="predicted"/>
<dbReference type="InterPro" id="IPR050468">
    <property type="entry name" value="Cuticle_Struct_Prot"/>
</dbReference>
<dbReference type="PRINTS" id="PR00947">
    <property type="entry name" value="CUTICLE"/>
</dbReference>
<dbReference type="AlphaFoldDB" id="A0A0L7R062"/>
<gene>
    <name evidence="3" type="ORF">WH47_01966</name>
</gene>
<evidence type="ECO:0000256" key="1">
    <source>
        <dbReference type="ARBA" id="ARBA00022460"/>
    </source>
</evidence>
<organism evidence="3 4">
    <name type="scientific">Habropoda laboriosa</name>
    <dbReference type="NCBI Taxonomy" id="597456"/>
    <lineage>
        <taxon>Eukaryota</taxon>
        <taxon>Metazoa</taxon>
        <taxon>Ecdysozoa</taxon>
        <taxon>Arthropoda</taxon>
        <taxon>Hexapoda</taxon>
        <taxon>Insecta</taxon>
        <taxon>Pterygota</taxon>
        <taxon>Neoptera</taxon>
        <taxon>Endopterygota</taxon>
        <taxon>Hymenoptera</taxon>
        <taxon>Apocrita</taxon>
        <taxon>Aculeata</taxon>
        <taxon>Apoidea</taxon>
        <taxon>Anthophila</taxon>
        <taxon>Apidae</taxon>
        <taxon>Habropoda</taxon>
    </lineage>
</organism>
<keyword evidence="1 2" id="KW-0193">Cuticle</keyword>
<protein>
    <submittedName>
        <fullName evidence="3">Larval cuticle protein LCP-17</fullName>
    </submittedName>
</protein>
<reference evidence="3 4" key="1">
    <citation type="submission" date="2015-07" db="EMBL/GenBank/DDBJ databases">
        <title>The genome of Habropoda laboriosa.</title>
        <authorList>
            <person name="Pan H."/>
            <person name="Kapheim K."/>
        </authorList>
    </citation>
    <scope>NUCLEOTIDE SEQUENCE [LARGE SCALE GENOMIC DNA]</scope>
    <source>
        <strain evidence="3">0110345459</strain>
    </source>
</reference>
<dbReference type="GO" id="GO:0008010">
    <property type="term" value="F:structural constituent of chitin-based larval cuticle"/>
    <property type="evidence" value="ECO:0007669"/>
    <property type="project" value="TreeGrafter"/>
</dbReference>
<dbReference type="OrthoDB" id="6493579at2759"/>
<sequence>MAASLALLAMASADVAVHAPPAVVKQSQDIAADGTYSFSYETENGIYHAENGAPVATDARNAPAIVAQGQYQYQAPDGTPISVSYIADHNGFQPQGDHIPPISPLIQRALEYIRAHPPKPEHDIVVAR</sequence>
<dbReference type="PANTHER" id="PTHR10380:SF173">
    <property type="entry name" value="CUTICULAR PROTEIN 47EF, ISOFORM C-RELATED"/>
    <property type="match status" value="1"/>
</dbReference>
<dbReference type="InterPro" id="IPR031311">
    <property type="entry name" value="CHIT_BIND_RR_consensus"/>
</dbReference>
<dbReference type="Pfam" id="PF00379">
    <property type="entry name" value="Chitin_bind_4"/>
    <property type="match status" value="1"/>
</dbReference>
<accession>A0A0L7R062</accession>
<dbReference type="Proteomes" id="UP000053825">
    <property type="component" value="Unassembled WGS sequence"/>
</dbReference>
<dbReference type="InterPro" id="IPR000618">
    <property type="entry name" value="Insect_cuticle"/>
</dbReference>
<dbReference type="PANTHER" id="PTHR10380">
    <property type="entry name" value="CUTICLE PROTEIN"/>
    <property type="match status" value="1"/>
</dbReference>
<dbReference type="PROSITE" id="PS00233">
    <property type="entry name" value="CHIT_BIND_RR_1"/>
    <property type="match status" value="1"/>
</dbReference>